<protein>
    <submittedName>
        <fullName evidence="2">Pyridoxamine 5'-phosphate oxidase family protein</fullName>
    </submittedName>
</protein>
<accession>A0A495W3F1</accession>
<dbReference type="Pfam" id="PF01243">
    <property type="entry name" value="PNPOx_N"/>
    <property type="match status" value="1"/>
</dbReference>
<dbReference type="AlphaFoldDB" id="A0A495W3F1"/>
<comment type="caution">
    <text evidence="2">The sequence shown here is derived from an EMBL/GenBank/DDBJ whole genome shotgun (WGS) entry which is preliminary data.</text>
</comment>
<dbReference type="Gene3D" id="2.30.110.10">
    <property type="entry name" value="Electron Transport, Fmn-binding Protein, Chain A"/>
    <property type="match status" value="1"/>
</dbReference>
<evidence type="ECO:0000259" key="1">
    <source>
        <dbReference type="Pfam" id="PF01243"/>
    </source>
</evidence>
<feature type="domain" description="Pyridoxamine 5'-phosphate oxidase N-terminal" evidence="1">
    <location>
        <begin position="3"/>
        <end position="114"/>
    </location>
</feature>
<dbReference type="InterPro" id="IPR024031">
    <property type="entry name" value="MSMEG_5819/OxyR"/>
</dbReference>
<dbReference type="RefSeq" id="WP_121007295.1">
    <property type="nucleotide sequence ID" value="NZ_RBXO01000001.1"/>
</dbReference>
<dbReference type="SUPFAM" id="SSF50475">
    <property type="entry name" value="FMN-binding split barrel"/>
    <property type="match status" value="1"/>
</dbReference>
<organism evidence="2 3">
    <name type="scientific">Saccharothrix australiensis</name>
    <dbReference type="NCBI Taxonomy" id="2072"/>
    <lineage>
        <taxon>Bacteria</taxon>
        <taxon>Bacillati</taxon>
        <taxon>Actinomycetota</taxon>
        <taxon>Actinomycetes</taxon>
        <taxon>Pseudonocardiales</taxon>
        <taxon>Pseudonocardiaceae</taxon>
        <taxon>Saccharothrix</taxon>
    </lineage>
</organism>
<keyword evidence="3" id="KW-1185">Reference proteome</keyword>
<name>A0A495W3F1_9PSEU</name>
<proteinExistence type="predicted"/>
<reference evidence="2 3" key="1">
    <citation type="submission" date="2018-10" db="EMBL/GenBank/DDBJ databases">
        <title>Sequencing the genomes of 1000 actinobacteria strains.</title>
        <authorList>
            <person name="Klenk H.-P."/>
        </authorList>
    </citation>
    <scope>NUCLEOTIDE SEQUENCE [LARGE SCALE GENOMIC DNA]</scope>
    <source>
        <strain evidence="2 3">DSM 43800</strain>
    </source>
</reference>
<dbReference type="InterPro" id="IPR011576">
    <property type="entry name" value="Pyridox_Oxase_N"/>
</dbReference>
<dbReference type="OrthoDB" id="3693562at2"/>
<evidence type="ECO:0000313" key="2">
    <source>
        <dbReference type="EMBL" id="RKT55620.1"/>
    </source>
</evidence>
<dbReference type="EMBL" id="RBXO01000001">
    <property type="protein sequence ID" value="RKT55620.1"/>
    <property type="molecule type" value="Genomic_DNA"/>
</dbReference>
<dbReference type="InterPro" id="IPR012349">
    <property type="entry name" value="Split_barrel_FMN-bd"/>
</dbReference>
<sequence length="128" mass="14161">MFTEKELKFLASQRLCRLATADALGRLHVIPVAFEINDELGTVDITGYPDVMRRSKKWRDVEATGEAALVVDDLASVDPWSPRGIEVRGSAVTADADTDAPKIRVTPRRIIGWGIDGDRYDPPNARNL</sequence>
<dbReference type="Proteomes" id="UP000282084">
    <property type="component" value="Unassembled WGS sequence"/>
</dbReference>
<evidence type="ECO:0000313" key="3">
    <source>
        <dbReference type="Proteomes" id="UP000282084"/>
    </source>
</evidence>
<dbReference type="NCBIfam" id="TIGR04023">
    <property type="entry name" value="PPOX_MSMEG_5819"/>
    <property type="match status" value="1"/>
</dbReference>
<gene>
    <name evidence="2" type="ORF">C8E97_4301</name>
</gene>